<evidence type="ECO:0000313" key="5">
    <source>
        <dbReference type="Proteomes" id="UP000286716"/>
    </source>
</evidence>
<name>A0A428WEF7_AMYBA</name>
<keyword evidence="2" id="KW-0812">Transmembrane</keyword>
<dbReference type="PANTHER" id="PTHR22674">
    <property type="entry name" value="NTPASE, KAP FAMILY P-LOOP DOMAIN-CONTAINING 1"/>
    <property type="match status" value="1"/>
</dbReference>
<proteinExistence type="predicted"/>
<evidence type="ECO:0000259" key="3">
    <source>
        <dbReference type="Pfam" id="PF07693"/>
    </source>
</evidence>
<keyword evidence="5" id="KW-1185">Reference proteome</keyword>
<organism evidence="4 5">
    <name type="scientific">Amycolatopsis balhimycina DSM 5908</name>
    <dbReference type="NCBI Taxonomy" id="1081091"/>
    <lineage>
        <taxon>Bacteria</taxon>
        <taxon>Bacillati</taxon>
        <taxon>Actinomycetota</taxon>
        <taxon>Actinomycetes</taxon>
        <taxon>Pseudonocardiales</taxon>
        <taxon>Pseudonocardiaceae</taxon>
        <taxon>Amycolatopsis</taxon>
    </lineage>
</organism>
<dbReference type="InterPro" id="IPR027417">
    <property type="entry name" value="P-loop_NTPase"/>
</dbReference>
<accession>A0A428WEF7</accession>
<evidence type="ECO:0000256" key="2">
    <source>
        <dbReference type="SAM" id="Phobius"/>
    </source>
</evidence>
<dbReference type="InterPro" id="IPR011646">
    <property type="entry name" value="KAP_P-loop"/>
</dbReference>
<comment type="caution">
    <text evidence="4">The sequence shown here is derived from an EMBL/GenBank/DDBJ whole genome shotgun (WGS) entry which is preliminary data.</text>
</comment>
<feature type="transmembrane region" description="Helical" evidence="2">
    <location>
        <begin position="188"/>
        <end position="209"/>
    </location>
</feature>
<keyword evidence="2" id="KW-0472">Membrane</keyword>
<evidence type="ECO:0000256" key="1">
    <source>
        <dbReference type="SAM" id="MobiDB-lite"/>
    </source>
</evidence>
<sequence length="394" mass="42883">MRAAVFGQRRRFGHARPFHIQARGAEKACRRRRKMNDAQKVEAKAAAPPQETSQGPVTVPDRPITCATEDRLGFAAYAGVFTAYFLHHDTPTPLTLAVSGPWGSGKTSLAWLIDERLKVTENWRGRWFEEPLTCRFNAWHHADAPNIGVALAAHVGRLLGPERHLWLRALQPLPTTMLSPSRRWWRRIWQGMAGVFLALAGLMALVWLFPALHDKMGPIGAVPAHATNPVVLAAAGSALLALATRAYKAAGLLGSYLETPQALAAKGSIAEVRAHLGVLVRQALRQRPGGKATRRLVIFIDDLERCPGDKALGLCEVVSQLLDHPGVIVVLISDLAPLAAAAATRYQEADTGVPAAVLGQRYLDKLINMRFNLPPLSTASVRRLFDNEPTVGGP</sequence>
<dbReference type="SUPFAM" id="SSF52540">
    <property type="entry name" value="P-loop containing nucleoside triphosphate hydrolases"/>
    <property type="match status" value="1"/>
</dbReference>
<protein>
    <recommendedName>
        <fullName evidence="3">KAP NTPase domain-containing protein</fullName>
    </recommendedName>
</protein>
<dbReference type="AlphaFoldDB" id="A0A428WEF7"/>
<dbReference type="PANTHER" id="PTHR22674:SF6">
    <property type="entry name" value="NTPASE KAP FAMILY P-LOOP DOMAIN-CONTAINING PROTEIN 1"/>
    <property type="match status" value="1"/>
</dbReference>
<evidence type="ECO:0000313" key="4">
    <source>
        <dbReference type="EMBL" id="RSM41448.1"/>
    </source>
</evidence>
<feature type="region of interest" description="Disordered" evidence="1">
    <location>
        <begin position="33"/>
        <end position="61"/>
    </location>
</feature>
<keyword evidence="2" id="KW-1133">Transmembrane helix</keyword>
<dbReference type="Proteomes" id="UP000286716">
    <property type="component" value="Unassembled WGS sequence"/>
</dbReference>
<feature type="domain" description="KAP NTPase" evidence="3">
    <location>
        <begin position="83"/>
        <end position="387"/>
    </location>
</feature>
<feature type="transmembrane region" description="Helical" evidence="2">
    <location>
        <begin position="229"/>
        <end position="247"/>
    </location>
</feature>
<gene>
    <name evidence="4" type="ORF">DMA12_24310</name>
</gene>
<dbReference type="OrthoDB" id="88903at2"/>
<dbReference type="EMBL" id="QHHU01000034">
    <property type="protein sequence ID" value="RSM41448.1"/>
    <property type="molecule type" value="Genomic_DNA"/>
</dbReference>
<dbReference type="Pfam" id="PF07693">
    <property type="entry name" value="KAP_NTPase"/>
    <property type="match status" value="1"/>
</dbReference>
<dbReference type="InterPro" id="IPR052754">
    <property type="entry name" value="NTPase_KAP_P-loop"/>
</dbReference>
<reference evidence="4 5" key="1">
    <citation type="submission" date="2018-05" db="EMBL/GenBank/DDBJ databases">
        <title>Evolution of GPA BGCs.</title>
        <authorList>
            <person name="Waglechner N."/>
            <person name="Wright G.D."/>
        </authorList>
    </citation>
    <scope>NUCLEOTIDE SEQUENCE [LARGE SCALE GENOMIC DNA]</scope>
    <source>
        <strain evidence="4 5">DSM 5908</strain>
    </source>
</reference>